<feature type="transmembrane region" description="Helical" evidence="6">
    <location>
        <begin position="41"/>
        <end position="62"/>
    </location>
</feature>
<keyword evidence="8" id="KW-1185">Reference proteome</keyword>
<name>A0ABT8L2S6_9BACT</name>
<feature type="transmembrane region" description="Helical" evidence="6">
    <location>
        <begin position="182"/>
        <end position="206"/>
    </location>
</feature>
<dbReference type="PANTHER" id="PTHR30086:SF20">
    <property type="entry name" value="ARGININE EXPORTER PROTEIN ARGO-RELATED"/>
    <property type="match status" value="1"/>
</dbReference>
<keyword evidence="4 6" id="KW-1133">Transmembrane helix</keyword>
<evidence type="ECO:0000256" key="1">
    <source>
        <dbReference type="ARBA" id="ARBA00004651"/>
    </source>
</evidence>
<sequence length="214" mass="23575">MEMIDAIAKGLVAGLILTIMIGPVFFALLQNSIEKGYKAAFYMTVGISVSDAFYVAICYFGIARFVNDQTFQGWLGIIGGCIMLAFGFLSLFKSVSRRPPAGTVNNGSGFVRQMLKGIVINGLNPSVLIFWLGIVSVATVNYQLKEQNLLLFFGTIILTVFATDNLKAYLSDKLSVMITTRFMKILNSVVGVAFLIFALKLFHFAYETGFIHLF</sequence>
<dbReference type="EMBL" id="JAUJEB010000001">
    <property type="protein sequence ID" value="MDN5212062.1"/>
    <property type="molecule type" value="Genomic_DNA"/>
</dbReference>
<dbReference type="InterPro" id="IPR001123">
    <property type="entry name" value="LeuE-type"/>
</dbReference>
<feature type="transmembrane region" description="Helical" evidence="6">
    <location>
        <begin position="150"/>
        <end position="170"/>
    </location>
</feature>
<evidence type="ECO:0000256" key="3">
    <source>
        <dbReference type="ARBA" id="ARBA00022692"/>
    </source>
</evidence>
<keyword evidence="3 6" id="KW-0812">Transmembrane</keyword>
<evidence type="ECO:0000256" key="4">
    <source>
        <dbReference type="ARBA" id="ARBA00022989"/>
    </source>
</evidence>
<evidence type="ECO:0000256" key="2">
    <source>
        <dbReference type="ARBA" id="ARBA00022475"/>
    </source>
</evidence>
<evidence type="ECO:0000313" key="7">
    <source>
        <dbReference type="EMBL" id="MDN5212062.1"/>
    </source>
</evidence>
<gene>
    <name evidence="7" type="ORF">QQ020_08365</name>
</gene>
<comment type="caution">
    <text evidence="7">The sequence shown here is derived from an EMBL/GenBank/DDBJ whole genome shotgun (WGS) entry which is preliminary data.</text>
</comment>
<comment type="subcellular location">
    <subcellularLocation>
        <location evidence="1">Cell membrane</location>
        <topology evidence="1">Multi-pass membrane protein</topology>
    </subcellularLocation>
</comment>
<evidence type="ECO:0000256" key="5">
    <source>
        <dbReference type="ARBA" id="ARBA00023136"/>
    </source>
</evidence>
<dbReference type="Pfam" id="PF01810">
    <property type="entry name" value="LysE"/>
    <property type="match status" value="1"/>
</dbReference>
<reference evidence="7" key="1">
    <citation type="submission" date="2023-06" db="EMBL/GenBank/DDBJ databases">
        <title>Genomic of Agaribacillus aureum.</title>
        <authorList>
            <person name="Wang G."/>
        </authorList>
    </citation>
    <scope>NUCLEOTIDE SEQUENCE</scope>
    <source>
        <strain evidence="7">BMA12</strain>
    </source>
</reference>
<evidence type="ECO:0000313" key="8">
    <source>
        <dbReference type="Proteomes" id="UP001172083"/>
    </source>
</evidence>
<dbReference type="PANTHER" id="PTHR30086">
    <property type="entry name" value="ARGININE EXPORTER PROTEIN ARGO"/>
    <property type="match status" value="1"/>
</dbReference>
<protein>
    <submittedName>
        <fullName evidence="7">LysE family translocator</fullName>
    </submittedName>
</protein>
<proteinExistence type="predicted"/>
<dbReference type="Proteomes" id="UP001172083">
    <property type="component" value="Unassembled WGS sequence"/>
</dbReference>
<dbReference type="RefSeq" id="WP_346757387.1">
    <property type="nucleotide sequence ID" value="NZ_JAUJEB010000001.1"/>
</dbReference>
<evidence type="ECO:0000256" key="6">
    <source>
        <dbReference type="SAM" id="Phobius"/>
    </source>
</evidence>
<feature type="transmembrane region" description="Helical" evidence="6">
    <location>
        <begin position="122"/>
        <end position="144"/>
    </location>
</feature>
<organism evidence="7 8">
    <name type="scientific">Agaribacillus aureus</name>
    <dbReference type="NCBI Taxonomy" id="3051825"/>
    <lineage>
        <taxon>Bacteria</taxon>
        <taxon>Pseudomonadati</taxon>
        <taxon>Bacteroidota</taxon>
        <taxon>Cytophagia</taxon>
        <taxon>Cytophagales</taxon>
        <taxon>Splendidivirgaceae</taxon>
        <taxon>Agaribacillus</taxon>
    </lineage>
</organism>
<keyword evidence="5 6" id="KW-0472">Membrane</keyword>
<accession>A0ABT8L2S6</accession>
<feature type="transmembrane region" description="Helical" evidence="6">
    <location>
        <begin position="74"/>
        <end position="92"/>
    </location>
</feature>
<feature type="transmembrane region" description="Helical" evidence="6">
    <location>
        <begin position="6"/>
        <end position="29"/>
    </location>
</feature>
<keyword evidence="2" id="KW-1003">Cell membrane</keyword>